<dbReference type="EMBL" id="JAKOGI010001839">
    <property type="protein sequence ID" value="KAJ8423877.1"/>
    <property type="molecule type" value="Genomic_DNA"/>
</dbReference>
<keyword evidence="3" id="KW-1185">Reference proteome</keyword>
<dbReference type="Proteomes" id="UP001153076">
    <property type="component" value="Unassembled WGS sequence"/>
</dbReference>
<feature type="region of interest" description="Disordered" evidence="1">
    <location>
        <begin position="282"/>
        <end position="301"/>
    </location>
</feature>
<organism evidence="2 3">
    <name type="scientific">Carnegiea gigantea</name>
    <dbReference type="NCBI Taxonomy" id="171969"/>
    <lineage>
        <taxon>Eukaryota</taxon>
        <taxon>Viridiplantae</taxon>
        <taxon>Streptophyta</taxon>
        <taxon>Embryophyta</taxon>
        <taxon>Tracheophyta</taxon>
        <taxon>Spermatophyta</taxon>
        <taxon>Magnoliopsida</taxon>
        <taxon>eudicotyledons</taxon>
        <taxon>Gunneridae</taxon>
        <taxon>Pentapetalae</taxon>
        <taxon>Caryophyllales</taxon>
        <taxon>Cactineae</taxon>
        <taxon>Cactaceae</taxon>
        <taxon>Cactoideae</taxon>
        <taxon>Echinocereeae</taxon>
        <taxon>Carnegiea</taxon>
    </lineage>
</organism>
<comment type="caution">
    <text evidence="2">The sequence shown here is derived from an EMBL/GenBank/DDBJ whole genome shotgun (WGS) entry which is preliminary data.</text>
</comment>
<name>A0A9Q1GMA4_9CARY</name>
<reference evidence="2" key="1">
    <citation type="submission" date="2022-04" db="EMBL/GenBank/DDBJ databases">
        <title>Carnegiea gigantea Genome sequencing and assembly v2.</title>
        <authorList>
            <person name="Copetti D."/>
            <person name="Sanderson M.J."/>
            <person name="Burquez A."/>
            <person name="Wojciechowski M.F."/>
        </authorList>
    </citation>
    <scope>NUCLEOTIDE SEQUENCE</scope>
    <source>
        <strain evidence="2">SGP5-SGP5p</strain>
        <tissue evidence="2">Aerial part</tissue>
    </source>
</reference>
<feature type="compositionally biased region" description="Basic and acidic residues" evidence="1">
    <location>
        <begin position="290"/>
        <end position="301"/>
    </location>
</feature>
<dbReference type="AlphaFoldDB" id="A0A9Q1GMA4"/>
<feature type="region of interest" description="Disordered" evidence="1">
    <location>
        <begin position="176"/>
        <end position="196"/>
    </location>
</feature>
<evidence type="ECO:0000313" key="2">
    <source>
        <dbReference type="EMBL" id="KAJ8423877.1"/>
    </source>
</evidence>
<accession>A0A9Q1GMA4</accession>
<feature type="region of interest" description="Disordered" evidence="1">
    <location>
        <begin position="145"/>
        <end position="164"/>
    </location>
</feature>
<evidence type="ECO:0000313" key="3">
    <source>
        <dbReference type="Proteomes" id="UP001153076"/>
    </source>
</evidence>
<evidence type="ECO:0000256" key="1">
    <source>
        <dbReference type="SAM" id="MobiDB-lite"/>
    </source>
</evidence>
<proteinExistence type="predicted"/>
<dbReference type="OrthoDB" id="1743776at2759"/>
<gene>
    <name evidence="2" type="ORF">Cgig2_001543</name>
</gene>
<protein>
    <submittedName>
        <fullName evidence="2">Uncharacterized protein</fullName>
    </submittedName>
</protein>
<sequence length="301" mass="33620">MNSPDQGGFKANRWAILVVYSGSAVCKLIYGWQLTRVSRLLWEFWDHDSRATLLKAVGPIVRLDQTTILRQRVKFVRICLHIDITHPLPRSLTIAKNGMSMRVPLIYEGLHQVFPLVSHTNLTAVPNDLLRKKIQVVVQKFGDLGDCPPSKEPSSSTHEPPHLTDNWVTVSPKNRVRPLIGPRSKKTSTLKPQDTTVLTSGTSTQLVAALQLLLVPEQGVLAPLDPKGIILANPFAMKAQANNSTHSDNLVDIIEDEEEGMDADENVDMFLNLENIKDVEMPTDSTKRKRIEEGEECKSHT</sequence>